<dbReference type="InterPro" id="IPR056710">
    <property type="entry name" value="DUF7808"/>
</dbReference>
<name>A0A238BYS9_9BILA</name>
<evidence type="ECO:0000259" key="1">
    <source>
        <dbReference type="Pfam" id="PF25096"/>
    </source>
</evidence>
<keyword evidence="3" id="KW-1185">Reference proteome</keyword>
<protein>
    <recommendedName>
        <fullName evidence="1">DUF7808 domain-containing protein</fullName>
    </recommendedName>
</protein>
<dbReference type="Proteomes" id="UP000242913">
    <property type="component" value="Unassembled WGS sequence"/>
</dbReference>
<dbReference type="OrthoDB" id="5811728at2759"/>
<organism evidence="2 3">
    <name type="scientific">Onchocerca flexuosa</name>
    <dbReference type="NCBI Taxonomy" id="387005"/>
    <lineage>
        <taxon>Eukaryota</taxon>
        <taxon>Metazoa</taxon>
        <taxon>Ecdysozoa</taxon>
        <taxon>Nematoda</taxon>
        <taxon>Chromadorea</taxon>
        <taxon>Rhabditida</taxon>
        <taxon>Spirurina</taxon>
        <taxon>Spiruromorpha</taxon>
        <taxon>Filarioidea</taxon>
        <taxon>Onchocercidae</taxon>
        <taxon>Onchocerca</taxon>
    </lineage>
</organism>
<reference evidence="2 3" key="1">
    <citation type="submission" date="2015-12" db="EMBL/GenBank/DDBJ databases">
        <title>Draft genome of the nematode, Onchocerca flexuosa.</title>
        <authorList>
            <person name="Mitreva M."/>
        </authorList>
    </citation>
    <scope>NUCLEOTIDE SEQUENCE [LARGE SCALE GENOMIC DNA]</scope>
    <source>
        <strain evidence="2">Red Deer</strain>
    </source>
</reference>
<gene>
    <name evidence="2" type="ORF">X798_02680</name>
</gene>
<evidence type="ECO:0000313" key="2">
    <source>
        <dbReference type="EMBL" id="OZC10373.1"/>
    </source>
</evidence>
<evidence type="ECO:0000313" key="3">
    <source>
        <dbReference type="Proteomes" id="UP000242913"/>
    </source>
</evidence>
<feature type="domain" description="DUF7808" evidence="1">
    <location>
        <begin position="24"/>
        <end position="163"/>
    </location>
</feature>
<proteinExistence type="predicted"/>
<dbReference type="EMBL" id="KZ269987">
    <property type="protein sequence ID" value="OZC10373.1"/>
    <property type="molecule type" value="Genomic_DNA"/>
</dbReference>
<dbReference type="Pfam" id="PF25096">
    <property type="entry name" value="DUF7808"/>
    <property type="match status" value="1"/>
</dbReference>
<accession>A0A238BYS9</accession>
<sequence>MLLVSTGAQSCPNKKQVCMQFDLEWRDLICVTNNGTGPNEISKEPASCSIALRETGVNDDPNDKWRLVPGNSSVCFEETVNGSARSYCDLFCPNADAVYLVKRVPSTHRLCFAHITYHKEKRGEDWYLWLSEKCRFSTITFTIRCEFNFDRTEFPADEEIFKELIKT</sequence>
<dbReference type="AlphaFoldDB" id="A0A238BYS9"/>
<dbReference type="PANTHER" id="PTHR34493">
    <property type="entry name" value="PROTEIN CBG13422-RELATED"/>
    <property type="match status" value="1"/>
</dbReference>